<dbReference type="EMBL" id="CP112998">
    <property type="protein sequence ID" value="WAC10136.1"/>
    <property type="molecule type" value="Genomic_DNA"/>
</dbReference>
<keyword evidence="1" id="KW-0472">Membrane</keyword>
<sequence>METFIIHTLTTILFGGIFLTLAFEWMTNAEHRKLTRVLRDGQECEATILNVTSIRPTVFNMANVKITAEIRRMGEKPTVIRFKYEATYPEWRKLHTGRIVTIDVNPHNSKSVLLNNNEPANERRYYADLHQQLETAFTELP</sequence>
<feature type="transmembrane region" description="Helical" evidence="1">
    <location>
        <begin position="6"/>
        <end position="26"/>
    </location>
</feature>
<dbReference type="RefSeq" id="WP_244823730.1">
    <property type="nucleotide sequence ID" value="NZ_CP112998.1"/>
</dbReference>
<reference evidence="2" key="1">
    <citation type="submission" date="2022-11" db="EMBL/GenBank/DDBJ databases">
        <title>Dyadobacter pollutisoli sp. nov., isolated from plastic dumped soil.</title>
        <authorList>
            <person name="Kim J.M."/>
            <person name="Kim K.R."/>
            <person name="Lee J.K."/>
            <person name="Hao L."/>
            <person name="Jeon C.O."/>
        </authorList>
    </citation>
    <scope>NUCLEOTIDE SEQUENCE</scope>
    <source>
        <strain evidence="2">U1</strain>
    </source>
</reference>
<gene>
    <name evidence="2" type="ORF">ON006_20530</name>
</gene>
<evidence type="ECO:0000256" key="1">
    <source>
        <dbReference type="SAM" id="Phobius"/>
    </source>
</evidence>
<evidence type="ECO:0000313" key="3">
    <source>
        <dbReference type="Proteomes" id="UP001164653"/>
    </source>
</evidence>
<dbReference type="AlphaFoldDB" id="A0A9E8N8U2"/>
<keyword evidence="3" id="KW-1185">Reference proteome</keyword>
<evidence type="ECO:0008006" key="4">
    <source>
        <dbReference type="Google" id="ProtNLM"/>
    </source>
</evidence>
<proteinExistence type="predicted"/>
<accession>A0A9E8N8U2</accession>
<dbReference type="KEGG" id="dpf:ON006_20530"/>
<keyword evidence="1" id="KW-0812">Transmembrane</keyword>
<protein>
    <recommendedName>
        <fullName evidence="4">DUF3592 domain-containing protein</fullName>
    </recommendedName>
</protein>
<evidence type="ECO:0000313" key="2">
    <source>
        <dbReference type="EMBL" id="WAC10136.1"/>
    </source>
</evidence>
<dbReference type="Proteomes" id="UP001164653">
    <property type="component" value="Chromosome"/>
</dbReference>
<name>A0A9E8N8U2_9BACT</name>
<keyword evidence="1" id="KW-1133">Transmembrane helix</keyword>
<organism evidence="2 3">
    <name type="scientific">Dyadobacter pollutisoli</name>
    <dbReference type="NCBI Taxonomy" id="2910158"/>
    <lineage>
        <taxon>Bacteria</taxon>
        <taxon>Pseudomonadati</taxon>
        <taxon>Bacteroidota</taxon>
        <taxon>Cytophagia</taxon>
        <taxon>Cytophagales</taxon>
        <taxon>Spirosomataceae</taxon>
        <taxon>Dyadobacter</taxon>
    </lineage>
</organism>